<dbReference type="Proteomes" id="UP001260251">
    <property type="component" value="Genome"/>
</dbReference>
<proteinExistence type="predicted"/>
<evidence type="ECO:0000313" key="2">
    <source>
        <dbReference type="EMBL" id="UEP18557.1"/>
    </source>
</evidence>
<evidence type="ECO:0000313" key="3">
    <source>
        <dbReference type="Proteomes" id="UP001260251"/>
    </source>
</evidence>
<feature type="coiled-coil region" evidence="1">
    <location>
        <begin position="127"/>
        <end position="161"/>
    </location>
</feature>
<reference evidence="3" key="1">
    <citation type="journal article" date="2021" name="Physiol. Mol. Plant Pathol.">
        <title>Prevalence of RNA viruses in seeds, plantlets, and adult plants of cape gooseberry (Physalis peruviana) in Antioquia (Colombia).</title>
        <authorList>
            <person name="Corrales-Cabra E."/>
            <person name="Higuita M."/>
            <person name="Hoyos R."/>
            <person name="Gallo Y."/>
            <person name="Marin M."/>
            <person name="Gutierrez P."/>
        </authorList>
    </citation>
    <scope>NUCLEOTIDE SEQUENCE [LARGE SCALE GENOMIC DNA]</scope>
</reference>
<organism evidence="2 3">
    <name type="scientific">Physalis torrado virus</name>
    <dbReference type="NCBI Taxonomy" id="2885927"/>
    <lineage>
        <taxon>Viruses</taxon>
        <taxon>Riboviria</taxon>
        <taxon>Orthornavirae</taxon>
        <taxon>Pisuviricota</taxon>
        <taxon>Pisoniviricetes</taxon>
        <taxon>Picornavirales</taxon>
        <taxon>Secoviridae</taxon>
        <taxon>Torradovirus</taxon>
        <taxon>Torradovirus physalis</taxon>
    </lineage>
</organism>
<keyword evidence="1" id="KW-0175">Coiled coil</keyword>
<evidence type="ECO:0000256" key="1">
    <source>
        <dbReference type="SAM" id="Coils"/>
    </source>
</evidence>
<protein>
    <submittedName>
        <fullName evidence="2">ORF1</fullName>
    </submittedName>
</protein>
<dbReference type="EMBL" id="MZ357184">
    <property type="protein sequence ID" value="UEP18557.1"/>
    <property type="molecule type" value="Genomic_RNA"/>
</dbReference>
<accession>A0AAE8YCM9</accession>
<sequence length="181" mass="19793">MSFISKLNTQLEEQEFHNQVASSKWVCSVDTGVGIVNSNPTLDFKICPPTGGAISVISISWENSTPQLVPGHYLLRSGTWDVKAVKLSGLIVRRSIKLETTRKLLEANKVSISEAQSSSQGQKLSLVKSLEEENAALKTALAVAKKELAQSQSEIIKLKLQIQAQPSNEDVFSGWTENDPK</sequence>
<keyword evidence="3" id="KW-1185">Reference proteome</keyword>
<name>A0AAE8YCM9_9SECO</name>